<evidence type="ECO:0000313" key="2">
    <source>
        <dbReference type="Proteomes" id="UP000233551"/>
    </source>
</evidence>
<dbReference type="Proteomes" id="UP000233551">
    <property type="component" value="Unassembled WGS sequence"/>
</dbReference>
<dbReference type="PANTHER" id="PTHR11439">
    <property type="entry name" value="GAG-POL-RELATED RETROTRANSPOSON"/>
    <property type="match status" value="1"/>
</dbReference>
<gene>
    <name evidence="1" type="ORF">CRG98_018912</name>
</gene>
<dbReference type="EMBL" id="PGOL01001131">
    <property type="protein sequence ID" value="PKI60665.1"/>
    <property type="molecule type" value="Genomic_DNA"/>
</dbReference>
<dbReference type="PANTHER" id="PTHR11439:SF496">
    <property type="entry name" value="RNA-DIRECTED DNA POLYMERASE"/>
    <property type="match status" value="1"/>
</dbReference>
<comment type="caution">
    <text evidence="1">The sequence shown here is derived from an EMBL/GenBank/DDBJ whole genome shotgun (WGS) entry which is preliminary data.</text>
</comment>
<protein>
    <recommendedName>
        <fullName evidence="3">Secreted RxLR effector protein 161-like</fullName>
    </recommendedName>
</protein>
<evidence type="ECO:0000313" key="1">
    <source>
        <dbReference type="EMBL" id="PKI60665.1"/>
    </source>
</evidence>
<evidence type="ECO:0008006" key="3">
    <source>
        <dbReference type="Google" id="ProtNLM"/>
    </source>
</evidence>
<dbReference type="AlphaFoldDB" id="A0A2I0JWM0"/>
<organism evidence="1 2">
    <name type="scientific">Punica granatum</name>
    <name type="common">Pomegranate</name>
    <dbReference type="NCBI Taxonomy" id="22663"/>
    <lineage>
        <taxon>Eukaryota</taxon>
        <taxon>Viridiplantae</taxon>
        <taxon>Streptophyta</taxon>
        <taxon>Embryophyta</taxon>
        <taxon>Tracheophyta</taxon>
        <taxon>Spermatophyta</taxon>
        <taxon>Magnoliopsida</taxon>
        <taxon>eudicotyledons</taxon>
        <taxon>Gunneridae</taxon>
        <taxon>Pentapetalae</taxon>
        <taxon>rosids</taxon>
        <taxon>malvids</taxon>
        <taxon>Myrtales</taxon>
        <taxon>Lythraceae</taxon>
        <taxon>Punica</taxon>
    </lineage>
</organism>
<proteinExistence type="predicted"/>
<sequence length="132" mass="14630">MALVPYASAIGSLMYAMLCTRPDIAYAVSVTSRYQSKLGLDHWIAVKNILKYLRRTKDMVLVYGGGELRLDGFTDSDFQSNVDDRKSIFDYIFTCNGGAVSWKSSKQDTTVDSTTEAEHIAASDAAKEAIWI</sequence>
<accession>A0A2I0JWM0</accession>
<dbReference type="CDD" id="cd09272">
    <property type="entry name" value="RNase_HI_RT_Ty1"/>
    <property type="match status" value="1"/>
</dbReference>
<reference evidence="1 2" key="1">
    <citation type="submission" date="2017-11" db="EMBL/GenBank/DDBJ databases">
        <title>De-novo sequencing of pomegranate (Punica granatum L.) genome.</title>
        <authorList>
            <person name="Akparov Z."/>
            <person name="Amiraslanov A."/>
            <person name="Hajiyeva S."/>
            <person name="Abbasov M."/>
            <person name="Kaur K."/>
            <person name="Hamwieh A."/>
            <person name="Solovyev V."/>
            <person name="Salamov A."/>
            <person name="Braich B."/>
            <person name="Kosarev P."/>
            <person name="Mahmoud A."/>
            <person name="Hajiyev E."/>
            <person name="Babayeva S."/>
            <person name="Izzatullayeva V."/>
            <person name="Mammadov A."/>
            <person name="Mammadov A."/>
            <person name="Sharifova S."/>
            <person name="Ojaghi J."/>
            <person name="Eynullazada K."/>
            <person name="Bayramov B."/>
            <person name="Abdulazimova A."/>
            <person name="Shahmuradov I."/>
        </authorList>
    </citation>
    <scope>NUCLEOTIDE SEQUENCE [LARGE SCALE GENOMIC DNA]</scope>
    <source>
        <strain evidence="2">cv. AG2017</strain>
        <tissue evidence="1">Leaf</tissue>
    </source>
</reference>
<keyword evidence="2" id="KW-1185">Reference proteome</keyword>
<dbReference type="STRING" id="22663.A0A2I0JWM0"/>
<name>A0A2I0JWM0_PUNGR</name>